<feature type="compositionally biased region" description="Polar residues" evidence="1">
    <location>
        <begin position="89"/>
        <end position="99"/>
    </location>
</feature>
<name>A0AAW4XMD3_RHORH</name>
<dbReference type="RefSeq" id="WP_192379117.1">
    <property type="nucleotide sequence ID" value="NZ_CP027558.1"/>
</dbReference>
<feature type="transmembrane region" description="Helical" evidence="2">
    <location>
        <begin position="65"/>
        <end position="88"/>
    </location>
</feature>
<sequence length="113" mass="12540">MTHQVNDYSGDDACPIPQVDHHSIPRRQTGARRHARSPQRATSPTGFDPIPRRPRRQIVAGRRRINWWIVAGAVAILLAAGLVVAGAISSQTRPGTSYESVYRPQDSRQPVPR</sequence>
<evidence type="ECO:0000313" key="4">
    <source>
        <dbReference type="Proteomes" id="UP001198630"/>
    </source>
</evidence>
<dbReference type="AlphaFoldDB" id="A0AAW4XMD3"/>
<evidence type="ECO:0000256" key="2">
    <source>
        <dbReference type="SAM" id="Phobius"/>
    </source>
</evidence>
<protein>
    <submittedName>
        <fullName evidence="3">Uncharacterized protein</fullName>
    </submittedName>
</protein>
<organism evidence="3 4">
    <name type="scientific">Rhodococcus rhodochrous</name>
    <dbReference type="NCBI Taxonomy" id="1829"/>
    <lineage>
        <taxon>Bacteria</taxon>
        <taxon>Bacillati</taxon>
        <taxon>Actinomycetota</taxon>
        <taxon>Actinomycetes</taxon>
        <taxon>Mycobacteriales</taxon>
        <taxon>Nocardiaceae</taxon>
        <taxon>Rhodococcus</taxon>
    </lineage>
</organism>
<keyword evidence="2" id="KW-1133">Transmembrane helix</keyword>
<gene>
    <name evidence="3" type="ORF">LQ384_27485</name>
</gene>
<feature type="region of interest" description="Disordered" evidence="1">
    <location>
        <begin position="1"/>
        <end position="55"/>
    </location>
</feature>
<dbReference type="EMBL" id="JAJNCO010000031">
    <property type="protein sequence ID" value="MCD2114848.1"/>
    <property type="molecule type" value="Genomic_DNA"/>
</dbReference>
<feature type="region of interest" description="Disordered" evidence="1">
    <location>
        <begin position="89"/>
        <end position="113"/>
    </location>
</feature>
<accession>A0AAW4XMD3</accession>
<evidence type="ECO:0000313" key="3">
    <source>
        <dbReference type="EMBL" id="MCD2114848.1"/>
    </source>
</evidence>
<reference evidence="3" key="1">
    <citation type="submission" date="2021-11" db="EMBL/GenBank/DDBJ databases">
        <title>Development of a sustainable strategy for remediation of hydrocarbon-contaminated territories based on the waste exchange concept.</title>
        <authorList>
            <person name="Elkin A."/>
        </authorList>
    </citation>
    <scope>NUCLEOTIDE SEQUENCE</scope>
    <source>
        <strain evidence="3">IEGM 757</strain>
    </source>
</reference>
<comment type="caution">
    <text evidence="3">The sequence shown here is derived from an EMBL/GenBank/DDBJ whole genome shotgun (WGS) entry which is preliminary data.</text>
</comment>
<evidence type="ECO:0000256" key="1">
    <source>
        <dbReference type="SAM" id="MobiDB-lite"/>
    </source>
</evidence>
<keyword evidence="2" id="KW-0812">Transmembrane</keyword>
<proteinExistence type="predicted"/>
<dbReference type="Proteomes" id="UP001198630">
    <property type="component" value="Unassembled WGS sequence"/>
</dbReference>
<keyword evidence="2" id="KW-0472">Membrane</keyword>